<gene>
    <name evidence="5" type="ORF">B0I31_110280</name>
</gene>
<dbReference type="InterPro" id="IPR027417">
    <property type="entry name" value="P-loop_NTPase"/>
</dbReference>
<evidence type="ECO:0000256" key="2">
    <source>
        <dbReference type="ARBA" id="ARBA00022737"/>
    </source>
</evidence>
<feature type="repeat" description="WD" evidence="3">
    <location>
        <begin position="716"/>
        <end position="749"/>
    </location>
</feature>
<keyword evidence="6" id="KW-1185">Reference proteome</keyword>
<comment type="caution">
    <text evidence="5">The sequence shown here is derived from an EMBL/GenBank/DDBJ whole genome shotgun (WGS) entry which is preliminary data.</text>
</comment>
<dbReference type="SUPFAM" id="SSF101908">
    <property type="entry name" value="Putative isomerase YbhE"/>
    <property type="match status" value="1"/>
</dbReference>
<dbReference type="AlphaFoldDB" id="A0A2P8I3Z1"/>
<dbReference type="InterPro" id="IPR050505">
    <property type="entry name" value="WDR55/POC1"/>
</dbReference>
<dbReference type="Gene3D" id="2.130.10.10">
    <property type="entry name" value="YVTN repeat-like/Quinoprotein amine dehydrogenase"/>
    <property type="match status" value="4"/>
</dbReference>
<dbReference type="SUPFAM" id="SSF50978">
    <property type="entry name" value="WD40 repeat-like"/>
    <property type="match status" value="2"/>
</dbReference>
<dbReference type="InterPro" id="IPR036322">
    <property type="entry name" value="WD40_repeat_dom_sf"/>
</dbReference>
<dbReference type="Proteomes" id="UP000241118">
    <property type="component" value="Unassembled WGS sequence"/>
</dbReference>
<dbReference type="PANTHER" id="PTHR44019:SF8">
    <property type="entry name" value="POC1 CENTRIOLAR PROTEIN HOMOLOG"/>
    <property type="match status" value="1"/>
</dbReference>
<accession>A0A2P8I3Z1</accession>
<reference evidence="5 6" key="1">
    <citation type="submission" date="2018-03" db="EMBL/GenBank/DDBJ databases">
        <title>Genomic Encyclopedia of Type Strains, Phase III (KMG-III): the genomes of soil and plant-associated and newly described type strains.</title>
        <authorList>
            <person name="Whitman W."/>
        </authorList>
    </citation>
    <scope>NUCLEOTIDE SEQUENCE [LARGE SCALE GENOMIC DNA]</scope>
    <source>
        <strain evidence="5 6">CGMCC 4.7097</strain>
    </source>
</reference>
<feature type="repeat" description="WD" evidence="3">
    <location>
        <begin position="1185"/>
        <end position="1225"/>
    </location>
</feature>
<dbReference type="CDD" id="cd00093">
    <property type="entry name" value="HTH_XRE"/>
    <property type="match status" value="1"/>
</dbReference>
<dbReference type="SMART" id="SM00320">
    <property type="entry name" value="WD40"/>
    <property type="match status" value="10"/>
</dbReference>
<evidence type="ECO:0000256" key="3">
    <source>
        <dbReference type="PROSITE-ProRule" id="PRU00221"/>
    </source>
</evidence>
<feature type="repeat" description="WD" evidence="3">
    <location>
        <begin position="966"/>
        <end position="997"/>
    </location>
</feature>
<protein>
    <submittedName>
        <fullName evidence="5">WD40 repeat protein</fullName>
    </submittedName>
</protein>
<dbReference type="SMART" id="SM00530">
    <property type="entry name" value="HTH_XRE"/>
    <property type="match status" value="1"/>
</dbReference>
<sequence length="1255" mass="132772">MARPEGPLRAGSRELGEFAADLRALRERAGGPTYRRLARDAHYSAAALSEAANGRRLPSLAVTLAYVRACGGDVVAWEGRWREVSERVADANPRTPPTATEAPYTGLAAFQVHDADRFFGRDRVVRELTDLVARRRFGGVFGASGSGKSSVLRAGLVATWSRPSVVLTPGARPVEELAVRIAASTGRDAAALAAEFTSYPENLHLRVRQALVGGDDDLLIVVDQFEEVFTLCQEPAERAAFIAALTTACSVPTSRTRVVLGVRADFLGHCGQYPELVEALRGGQVLVGPMSPDELREAIVSPAVAVGCKVETALVTRLVADAAGQPGVLPLVSHALLETWRRRRGVALTLAGYEEVGGVEHSIARSAEHVYQALGPVRQQVAKQVFLRLIAVGEGTEDTKRRVARAEVDHHPGSDGHEVLTALAQARLVVLDRDAVELAHEALIRNWPRLRDWIAEDRAGLRVQRMLTEAAHTWEALDRDPGALYRGTRLALVREWVDGTRGPRLTPGEIRFLEASIAADDAVRAGELRRTRRLRQLVSVMAVLLVLASSAIVFAVRAERSATEQRNIALAHKVITQAAALRDADPALSLQLTLAAHRLAPLPETRDALYGAFAEPYATRIAAVRATAISPTASLLAITDDTTTRDVRLVDVSDPHHPANLGALTGLTDPRVLAFNRDGTWLAGASDDHVAVWRATNPRQPVLVHRLDDLMIAPTTALAFSPDARYLVAGFLDGPPRAWDLTDGARPVSVPSFGGSSFGGSSSGVVFLSGHVAAVVSGDGVRAVDLATGASGVLVGGVGAVTALAVGDEGRLVATAGDDRVVRLWEVADPRGPARQTAALRHGGDVRGLALNEEARVLATAGDDRSARLWDVTNRSAPLEAAELNGHLGPITAVGFAAGGRALVTAGADRSARLTDLTDLPVAHPVALRSVVVAAGRPLAATVDVEGELRLVDISAPRGPRTAWPLTAHPGRVRTAALSRDGEHLVTVAEDGPVRVWRTTNPAAPDLVGEAGRAQVVAFSPKGTHFATGGLDGGTVRLWNVATLAQVAELTDRVDPNVPTTALTFDGTGDRLVVTKLGGSVDEWDTTVPLWPERRRRDALGVTYPTAVAPVPGGLVTVEGDGKAVVWREPGADHDRPAPLTSSEPLGSGVRAVAASGDLLVVAGTDGNLRLYDVAGRPSRQSAVFAAHSSGAGSVAFAPDRHTLVSAGDSVLRFWETDLGAVVDRICATAYPRISAAQWAGYFPDLPHEPPCAKT</sequence>
<feature type="repeat" description="WD" evidence="3">
    <location>
        <begin position="839"/>
        <end position="880"/>
    </location>
</feature>
<dbReference type="OrthoDB" id="192618at2"/>
<dbReference type="PROSITE" id="PS50294">
    <property type="entry name" value="WD_REPEATS_REGION"/>
    <property type="match status" value="3"/>
</dbReference>
<proteinExistence type="predicted"/>
<evidence type="ECO:0000313" key="6">
    <source>
        <dbReference type="Proteomes" id="UP000241118"/>
    </source>
</evidence>
<feature type="domain" description="HTH cro/C1-type" evidence="4">
    <location>
        <begin position="21"/>
        <end position="77"/>
    </location>
</feature>
<keyword evidence="2" id="KW-0677">Repeat</keyword>
<evidence type="ECO:0000256" key="1">
    <source>
        <dbReference type="ARBA" id="ARBA00022574"/>
    </source>
</evidence>
<feature type="repeat" description="WD" evidence="3">
    <location>
        <begin position="794"/>
        <end position="827"/>
    </location>
</feature>
<dbReference type="PROSITE" id="PS00678">
    <property type="entry name" value="WD_REPEATS_1"/>
    <property type="match status" value="2"/>
</dbReference>
<dbReference type="PANTHER" id="PTHR44019">
    <property type="entry name" value="WD REPEAT-CONTAINING PROTEIN 55"/>
    <property type="match status" value="1"/>
</dbReference>
<dbReference type="Pfam" id="PF00400">
    <property type="entry name" value="WD40"/>
    <property type="match status" value="6"/>
</dbReference>
<dbReference type="InterPro" id="IPR015943">
    <property type="entry name" value="WD40/YVTN_repeat-like_dom_sf"/>
</dbReference>
<dbReference type="InterPro" id="IPR001680">
    <property type="entry name" value="WD40_rpt"/>
</dbReference>
<organism evidence="5 6">
    <name type="scientific">Saccharothrix carnea</name>
    <dbReference type="NCBI Taxonomy" id="1280637"/>
    <lineage>
        <taxon>Bacteria</taxon>
        <taxon>Bacillati</taxon>
        <taxon>Actinomycetota</taxon>
        <taxon>Actinomycetes</taxon>
        <taxon>Pseudonocardiales</taxon>
        <taxon>Pseudonocardiaceae</taxon>
        <taxon>Saccharothrix</taxon>
    </lineage>
</organism>
<dbReference type="RefSeq" id="WP_106618496.1">
    <property type="nucleotide sequence ID" value="NZ_PYAX01000010.1"/>
</dbReference>
<name>A0A2P8I3Z1_SACCR</name>
<dbReference type="InterPro" id="IPR049052">
    <property type="entry name" value="nSTAND1"/>
</dbReference>
<dbReference type="InterPro" id="IPR001387">
    <property type="entry name" value="Cro/C1-type_HTH"/>
</dbReference>
<dbReference type="Pfam" id="PF20703">
    <property type="entry name" value="nSTAND1"/>
    <property type="match status" value="1"/>
</dbReference>
<dbReference type="EMBL" id="PYAX01000010">
    <property type="protein sequence ID" value="PSL53187.1"/>
    <property type="molecule type" value="Genomic_DNA"/>
</dbReference>
<dbReference type="Pfam" id="PF13560">
    <property type="entry name" value="HTH_31"/>
    <property type="match status" value="1"/>
</dbReference>
<dbReference type="InterPro" id="IPR019775">
    <property type="entry name" value="WD40_repeat_CS"/>
</dbReference>
<evidence type="ECO:0000259" key="4">
    <source>
        <dbReference type="SMART" id="SM00530"/>
    </source>
</evidence>
<feature type="repeat" description="WD" evidence="3">
    <location>
        <begin position="884"/>
        <end position="917"/>
    </location>
</feature>
<dbReference type="PROSITE" id="PS50082">
    <property type="entry name" value="WD_REPEATS_2"/>
    <property type="match status" value="6"/>
</dbReference>
<dbReference type="SUPFAM" id="SSF52540">
    <property type="entry name" value="P-loop containing nucleoside triphosphate hydrolases"/>
    <property type="match status" value="1"/>
</dbReference>
<evidence type="ECO:0000313" key="5">
    <source>
        <dbReference type="EMBL" id="PSL53187.1"/>
    </source>
</evidence>
<keyword evidence="1 3" id="KW-0853">WD repeat</keyword>